<evidence type="ECO:0000313" key="2">
    <source>
        <dbReference type="Proteomes" id="UP001500063"/>
    </source>
</evidence>
<organism evidence="1 2">
    <name type="scientific">Streptomyces blastmyceticus</name>
    <dbReference type="NCBI Taxonomy" id="68180"/>
    <lineage>
        <taxon>Bacteria</taxon>
        <taxon>Bacillati</taxon>
        <taxon>Actinomycetota</taxon>
        <taxon>Actinomycetes</taxon>
        <taxon>Kitasatosporales</taxon>
        <taxon>Streptomycetaceae</taxon>
        <taxon>Streptomyces</taxon>
    </lineage>
</organism>
<dbReference type="RefSeq" id="WP_344118505.1">
    <property type="nucleotide sequence ID" value="NZ_BAAABW010000017.1"/>
</dbReference>
<comment type="caution">
    <text evidence="1">The sequence shown here is derived from an EMBL/GenBank/DDBJ whole genome shotgun (WGS) entry which is preliminary data.</text>
</comment>
<proteinExistence type="predicted"/>
<evidence type="ECO:0000313" key="1">
    <source>
        <dbReference type="EMBL" id="GAA0353365.1"/>
    </source>
</evidence>
<name>A0ABN0X2K0_9ACTN</name>
<keyword evidence="2" id="KW-1185">Reference proteome</keyword>
<dbReference type="EMBL" id="BAAABW010000017">
    <property type="protein sequence ID" value="GAA0353365.1"/>
    <property type="molecule type" value="Genomic_DNA"/>
</dbReference>
<reference evidence="1 2" key="1">
    <citation type="journal article" date="2019" name="Int. J. Syst. Evol. Microbiol.">
        <title>The Global Catalogue of Microorganisms (GCM) 10K type strain sequencing project: providing services to taxonomists for standard genome sequencing and annotation.</title>
        <authorList>
            <consortium name="The Broad Institute Genomics Platform"/>
            <consortium name="The Broad Institute Genome Sequencing Center for Infectious Disease"/>
            <person name="Wu L."/>
            <person name="Ma J."/>
        </authorList>
    </citation>
    <scope>NUCLEOTIDE SEQUENCE [LARGE SCALE GENOMIC DNA]</scope>
    <source>
        <strain evidence="1 2">JCM 4565</strain>
    </source>
</reference>
<protein>
    <submittedName>
        <fullName evidence="1">Uncharacterized protein</fullName>
    </submittedName>
</protein>
<sequence length="103" mass="11663">MGHTRPTEWDEHYRQGKSFRTLSRAERNLLDAVRVAAFSGDPVVREPHLIRRWEWHDPADLPCLGAALFTPSAHVLESVWPGLLPGLPPVHRHPVAQPPRSDP</sequence>
<accession>A0ABN0X2K0</accession>
<dbReference type="Proteomes" id="UP001500063">
    <property type="component" value="Unassembled WGS sequence"/>
</dbReference>
<gene>
    <name evidence="1" type="ORF">GCM10010319_33170</name>
</gene>